<evidence type="ECO:0000313" key="2">
    <source>
        <dbReference type="Proteomes" id="UP001515480"/>
    </source>
</evidence>
<gene>
    <name evidence="1" type="ORF">AB1Y20_007716</name>
</gene>
<name>A0AB34IYT7_PRYPA</name>
<comment type="caution">
    <text evidence="1">The sequence shown here is derived from an EMBL/GenBank/DDBJ whole genome shotgun (WGS) entry which is preliminary data.</text>
</comment>
<proteinExistence type="predicted"/>
<dbReference type="EMBL" id="JBGBPQ010000017">
    <property type="protein sequence ID" value="KAL1508128.1"/>
    <property type="molecule type" value="Genomic_DNA"/>
</dbReference>
<dbReference type="AlphaFoldDB" id="A0AB34IYT7"/>
<sequence>MDEAAIPEKEEAKEMMATKAAAWVWEALGRHRAADHWADLVTEAVHSGMVARPAGGVGAVVARAAVRKVMEAAEEGSGECWDWAEGLVVSMVAGSSVAKVAAVAVAVR</sequence>
<keyword evidence="2" id="KW-1185">Reference proteome</keyword>
<evidence type="ECO:0000313" key="1">
    <source>
        <dbReference type="EMBL" id="KAL1508128.1"/>
    </source>
</evidence>
<dbReference type="Proteomes" id="UP001515480">
    <property type="component" value="Unassembled WGS sequence"/>
</dbReference>
<accession>A0AB34IYT7</accession>
<protein>
    <submittedName>
        <fullName evidence="1">Uncharacterized protein</fullName>
    </submittedName>
</protein>
<organism evidence="1 2">
    <name type="scientific">Prymnesium parvum</name>
    <name type="common">Toxic golden alga</name>
    <dbReference type="NCBI Taxonomy" id="97485"/>
    <lineage>
        <taxon>Eukaryota</taxon>
        <taxon>Haptista</taxon>
        <taxon>Haptophyta</taxon>
        <taxon>Prymnesiophyceae</taxon>
        <taxon>Prymnesiales</taxon>
        <taxon>Prymnesiaceae</taxon>
        <taxon>Prymnesium</taxon>
    </lineage>
</organism>
<reference evidence="1 2" key="1">
    <citation type="journal article" date="2024" name="Science">
        <title>Giant polyketide synthase enzymes in the biosynthesis of giant marine polyether toxins.</title>
        <authorList>
            <person name="Fallon T.R."/>
            <person name="Shende V.V."/>
            <person name="Wierzbicki I.H."/>
            <person name="Pendleton A.L."/>
            <person name="Watervoot N.F."/>
            <person name="Auber R.P."/>
            <person name="Gonzalez D.J."/>
            <person name="Wisecaver J.H."/>
            <person name="Moore B.S."/>
        </authorList>
    </citation>
    <scope>NUCLEOTIDE SEQUENCE [LARGE SCALE GENOMIC DNA]</scope>
    <source>
        <strain evidence="1 2">12B1</strain>
    </source>
</reference>